<accession>A0AAV7TGF2</accession>
<proteinExistence type="predicted"/>
<keyword evidence="3" id="KW-1185">Reference proteome</keyword>
<feature type="compositionally biased region" description="Basic and acidic residues" evidence="1">
    <location>
        <begin position="34"/>
        <end position="53"/>
    </location>
</feature>
<evidence type="ECO:0000313" key="2">
    <source>
        <dbReference type="EMBL" id="KAJ1175647.1"/>
    </source>
</evidence>
<protein>
    <submittedName>
        <fullName evidence="2">Uncharacterized protein</fullName>
    </submittedName>
</protein>
<dbReference type="AlphaFoldDB" id="A0AAV7TGF2"/>
<dbReference type="Proteomes" id="UP001066276">
    <property type="component" value="Chromosome 3_2"/>
</dbReference>
<dbReference type="EMBL" id="JANPWB010000006">
    <property type="protein sequence ID" value="KAJ1175647.1"/>
    <property type="molecule type" value="Genomic_DNA"/>
</dbReference>
<name>A0AAV7TGF2_PLEWA</name>
<feature type="region of interest" description="Disordered" evidence="1">
    <location>
        <begin position="1"/>
        <end position="66"/>
    </location>
</feature>
<evidence type="ECO:0000256" key="1">
    <source>
        <dbReference type="SAM" id="MobiDB-lite"/>
    </source>
</evidence>
<organism evidence="2 3">
    <name type="scientific">Pleurodeles waltl</name>
    <name type="common">Iberian ribbed newt</name>
    <dbReference type="NCBI Taxonomy" id="8319"/>
    <lineage>
        <taxon>Eukaryota</taxon>
        <taxon>Metazoa</taxon>
        <taxon>Chordata</taxon>
        <taxon>Craniata</taxon>
        <taxon>Vertebrata</taxon>
        <taxon>Euteleostomi</taxon>
        <taxon>Amphibia</taxon>
        <taxon>Batrachia</taxon>
        <taxon>Caudata</taxon>
        <taxon>Salamandroidea</taxon>
        <taxon>Salamandridae</taxon>
        <taxon>Pleurodelinae</taxon>
        <taxon>Pleurodeles</taxon>
    </lineage>
</organism>
<reference evidence="2" key="1">
    <citation type="journal article" date="2022" name="bioRxiv">
        <title>Sequencing and chromosome-scale assembly of the giantPleurodeles waltlgenome.</title>
        <authorList>
            <person name="Brown T."/>
            <person name="Elewa A."/>
            <person name="Iarovenko S."/>
            <person name="Subramanian E."/>
            <person name="Araus A.J."/>
            <person name="Petzold A."/>
            <person name="Susuki M."/>
            <person name="Suzuki K.-i.T."/>
            <person name="Hayashi T."/>
            <person name="Toyoda A."/>
            <person name="Oliveira C."/>
            <person name="Osipova E."/>
            <person name="Leigh N.D."/>
            <person name="Simon A."/>
            <person name="Yun M.H."/>
        </authorList>
    </citation>
    <scope>NUCLEOTIDE SEQUENCE</scope>
    <source>
        <strain evidence="2">20211129_DDA</strain>
        <tissue evidence="2">Liver</tissue>
    </source>
</reference>
<sequence>MLSRPSGRLKSRSTTRSLKLSSNSDEDATSAVKKNKEVPDKYHGQTTRLDPKKGMAQTHVTPWWQP</sequence>
<gene>
    <name evidence="2" type="ORF">NDU88_000934</name>
</gene>
<evidence type="ECO:0000313" key="3">
    <source>
        <dbReference type="Proteomes" id="UP001066276"/>
    </source>
</evidence>
<comment type="caution">
    <text evidence="2">The sequence shown here is derived from an EMBL/GenBank/DDBJ whole genome shotgun (WGS) entry which is preliminary data.</text>
</comment>